<protein>
    <submittedName>
        <fullName evidence="2">Epstein-Barr virus EBNA-1-like</fullName>
    </submittedName>
</protein>
<proteinExistence type="predicted"/>
<feature type="region of interest" description="Disordered" evidence="1">
    <location>
        <begin position="1"/>
        <end position="22"/>
    </location>
</feature>
<feature type="compositionally biased region" description="Basic and acidic residues" evidence="1">
    <location>
        <begin position="472"/>
        <end position="491"/>
    </location>
</feature>
<feature type="compositionally biased region" description="Low complexity" evidence="1">
    <location>
        <begin position="124"/>
        <end position="136"/>
    </location>
</feature>
<feature type="region of interest" description="Disordered" evidence="1">
    <location>
        <begin position="261"/>
        <end position="529"/>
    </location>
</feature>
<evidence type="ECO:0000313" key="2">
    <source>
        <dbReference type="EMBL" id="BAD88027.1"/>
    </source>
</evidence>
<name>Q5JKI0_ORYSJ</name>
<feature type="compositionally biased region" description="Basic and acidic residues" evidence="1">
    <location>
        <begin position="177"/>
        <end position="191"/>
    </location>
</feature>
<dbReference type="Proteomes" id="UP000817658">
    <property type="component" value="Chromosome 1"/>
</dbReference>
<evidence type="ECO:0000256" key="1">
    <source>
        <dbReference type="SAM" id="MobiDB-lite"/>
    </source>
</evidence>
<feature type="compositionally biased region" description="Low complexity" evidence="1">
    <location>
        <begin position="446"/>
        <end position="455"/>
    </location>
</feature>
<feature type="compositionally biased region" description="Basic and acidic residues" evidence="1">
    <location>
        <begin position="141"/>
        <end position="169"/>
    </location>
</feature>
<sequence length="529" mass="56499">MVRPAQEGGPKRARGRRGEREPVGRVHLAWSRVGPACRWHGSPCGGSTRCGARVWAAHARGSRGMRVRRAHAQPHGSRWTARTGRVERREWLTGSADSVVPRWHRRGTYVAASRAGWRKTKTPAANGRRAAAASGGANHGDTGESEHTGWLHEMRGDEPTARIRRRELDGGGLWRRPPAERKGENGDEVTRGRFPAARASTRLRESVPCAGLGGNASREAGDERRFRVRAATAASTRRATAKVGAAPASYGEATLTRADGAKRDRFGLGPRKRKGRARPESPSTSSLVPAPPTRATTIGDGEQGRQWRGGERRKRGRLEEGGAWRPKRRQEVTPAMGGKRRKEEGKGACLLASLGKGGGREGDEEEPCLLSLEARAGRGGAESMTTAMTAGRFGAERRHGRQARAGAAGADGGGDQAVGHHGTRAREATGGRLRGRAAGPGGADGAGAARAATTRARAREQRRAGADSAGEELARDGGGERESEGGGDARRGSRARARGARPERRERERERGREMGRERFGPSNPGEAK</sequence>
<feature type="region of interest" description="Disordered" evidence="1">
    <location>
        <begin position="114"/>
        <end position="223"/>
    </location>
</feature>
<gene>
    <name evidence="2" type="primary">P0614D08.39</name>
</gene>
<feature type="compositionally biased region" description="Basic and acidic residues" evidence="1">
    <location>
        <begin position="500"/>
        <end position="520"/>
    </location>
</feature>
<dbReference type="EMBL" id="AP004073">
    <property type="protein sequence ID" value="BAD88027.1"/>
    <property type="molecule type" value="Genomic_DNA"/>
</dbReference>
<reference evidence="2" key="1">
    <citation type="journal article" date="2002" name="Nature">
        <title>The genome sequence and structure of rice chromosome 1.</title>
        <authorList>
            <person name="Sasaki T."/>
            <person name="Matsumoto T."/>
            <person name="Yamamoto K."/>
            <person name="Sakata K."/>
            <person name="Baba T."/>
            <person name="Katayose Y."/>
            <person name="Wu J."/>
            <person name="Niimura Y."/>
            <person name="Cheng Z."/>
            <person name="Nagamura Y."/>
            <person name="Antonio B.A."/>
            <person name="Kanamori H."/>
            <person name="Hosokawa S."/>
            <person name="Masukawa M."/>
            <person name="Arikawa K."/>
            <person name="Chiden Y."/>
            <person name="Hayashi M."/>
            <person name="Okamoto M."/>
            <person name="Ando T."/>
            <person name="Aoki H."/>
            <person name="Arita K."/>
            <person name="Hamada M."/>
            <person name="Harada C."/>
            <person name="Hijishita S."/>
            <person name="Honda M."/>
            <person name="Ichikawa Y."/>
            <person name="Idonuma A."/>
            <person name="Iijima M."/>
            <person name="Ikeda M."/>
            <person name="Ikeno M."/>
            <person name="Itoh S."/>
            <person name="Itoh T."/>
            <person name="Itoh Y."/>
            <person name="Itoh Y."/>
            <person name="Iwabuchi A."/>
            <person name="Kamiya K."/>
            <person name="Karasawa W."/>
            <person name="Katagiri S."/>
            <person name="Kikuta A."/>
            <person name="Kobayashi N."/>
            <person name="Kono I."/>
            <person name="Machita K."/>
            <person name="Maehara T."/>
            <person name="Mizuno H."/>
            <person name="Mizubayashi T."/>
            <person name="Mukai Y."/>
            <person name="Nagasaki H."/>
            <person name="Nakashima M."/>
            <person name="Nakama Y."/>
            <person name="Nakamichi Y."/>
            <person name="Nakamura M."/>
            <person name="Namiki N."/>
            <person name="Negishi M."/>
            <person name="Ohta I."/>
            <person name="Ono N."/>
            <person name="Saji S."/>
            <person name="Sakai K."/>
            <person name="Shibata M."/>
            <person name="Shimokawa T."/>
            <person name="Shomura A."/>
            <person name="Song J."/>
            <person name="Takazaki Y."/>
            <person name="Terasawa K."/>
            <person name="Tsuji K."/>
            <person name="Waki K."/>
            <person name="Yamagata H."/>
            <person name="Yamane H."/>
            <person name="Yoshiki S."/>
            <person name="Yoshihara R."/>
            <person name="Yukawa K."/>
            <person name="Zhong H."/>
            <person name="Iwama H."/>
            <person name="Endo T."/>
            <person name="Ito H."/>
            <person name="Hahn J.H."/>
            <person name="Kim H.I."/>
            <person name="Eun M.Y."/>
            <person name="Yano M."/>
            <person name="Jiang J."/>
            <person name="Gojobori T."/>
        </authorList>
    </citation>
    <scope>NUCLEOTIDE SEQUENCE [LARGE SCALE GENOMIC DNA]</scope>
</reference>
<organism evidence="2">
    <name type="scientific">Oryza sativa subsp. japonica</name>
    <name type="common">Rice</name>
    <dbReference type="NCBI Taxonomy" id="39947"/>
    <lineage>
        <taxon>Eukaryota</taxon>
        <taxon>Viridiplantae</taxon>
        <taxon>Streptophyta</taxon>
        <taxon>Embryophyta</taxon>
        <taxon>Tracheophyta</taxon>
        <taxon>Spermatophyta</taxon>
        <taxon>Magnoliopsida</taxon>
        <taxon>Liliopsida</taxon>
        <taxon>Poales</taxon>
        <taxon>Poaceae</taxon>
        <taxon>BOP clade</taxon>
        <taxon>Oryzoideae</taxon>
        <taxon>Oryzeae</taxon>
        <taxon>Oryzinae</taxon>
        <taxon>Oryza</taxon>
        <taxon>Oryza sativa</taxon>
    </lineage>
</organism>
<dbReference type="AlphaFoldDB" id="Q5JKI0"/>
<accession>Q5JKI0</accession>